<dbReference type="EMBL" id="WNWQ01000728">
    <property type="protein sequence ID" value="KAE9964215.1"/>
    <property type="molecule type" value="Genomic_DNA"/>
</dbReference>
<dbReference type="Proteomes" id="UP000433883">
    <property type="component" value="Unassembled WGS sequence"/>
</dbReference>
<evidence type="ECO:0000313" key="7">
    <source>
        <dbReference type="Proteomes" id="UP000490939"/>
    </source>
</evidence>
<dbReference type="InterPro" id="IPR017968">
    <property type="entry name" value="Acylphosphatase_CS"/>
</dbReference>
<sequence length="72" mass="7593">MSKRITFKVEGEVQGYVQNASDGTVKGEAQGSEDALNEFVSHLNRGPPAASVTGVEHESVDTKDGEAGFAVR</sequence>
<dbReference type="Gene3D" id="3.30.70.100">
    <property type="match status" value="1"/>
</dbReference>
<gene>
    <name evidence="5" type="ORF">BLS_008536</name>
    <name evidence="6" type="ORF">EG327_007171</name>
</gene>
<dbReference type="InterPro" id="IPR001792">
    <property type="entry name" value="Acylphosphatase-like_dom"/>
</dbReference>
<comment type="caution">
    <text evidence="6">The sequence shown here is derived from an EMBL/GenBank/DDBJ whole genome shotgun (WGS) entry which is preliminary data.</text>
</comment>
<dbReference type="PROSITE" id="PS51160">
    <property type="entry name" value="ACYLPHOSPHATASE_3"/>
    <property type="match status" value="1"/>
</dbReference>
<dbReference type="Pfam" id="PF00708">
    <property type="entry name" value="Acylphosphatase"/>
    <property type="match status" value="1"/>
</dbReference>
<evidence type="ECO:0000313" key="6">
    <source>
        <dbReference type="EMBL" id="KAE9979048.1"/>
    </source>
</evidence>
<keyword evidence="7" id="KW-1185">Reference proteome</keyword>
<organism evidence="6 7">
    <name type="scientific">Venturia inaequalis</name>
    <name type="common">Apple scab fungus</name>
    <dbReference type="NCBI Taxonomy" id="5025"/>
    <lineage>
        <taxon>Eukaryota</taxon>
        <taxon>Fungi</taxon>
        <taxon>Dikarya</taxon>
        <taxon>Ascomycota</taxon>
        <taxon>Pezizomycotina</taxon>
        <taxon>Dothideomycetes</taxon>
        <taxon>Pleosporomycetidae</taxon>
        <taxon>Venturiales</taxon>
        <taxon>Venturiaceae</taxon>
        <taxon>Venturia</taxon>
    </lineage>
</organism>
<feature type="compositionally biased region" description="Basic and acidic residues" evidence="3">
    <location>
        <begin position="55"/>
        <end position="66"/>
    </location>
</feature>
<evidence type="ECO:0000313" key="5">
    <source>
        <dbReference type="EMBL" id="KAE9964215.1"/>
    </source>
</evidence>
<dbReference type="EMBL" id="WNWR01000425">
    <property type="protein sequence ID" value="KAE9979048.1"/>
    <property type="molecule type" value="Genomic_DNA"/>
</dbReference>
<dbReference type="PROSITE" id="PS00151">
    <property type="entry name" value="ACYLPHOSPHATASE_2"/>
    <property type="match status" value="1"/>
</dbReference>
<feature type="domain" description="Acylphosphatase-like" evidence="4">
    <location>
        <begin position="1"/>
        <end position="72"/>
    </location>
</feature>
<dbReference type="SUPFAM" id="SSF54975">
    <property type="entry name" value="Acylphosphatase/BLUF domain-like"/>
    <property type="match status" value="1"/>
</dbReference>
<comment type="caution">
    <text evidence="1">Lacks conserved residue(s) required for the propagation of feature annotation.</text>
</comment>
<comment type="similarity">
    <text evidence="2">Belongs to the acylphosphatase family.</text>
</comment>
<feature type="region of interest" description="Disordered" evidence="3">
    <location>
        <begin position="49"/>
        <end position="72"/>
    </location>
</feature>
<evidence type="ECO:0000256" key="2">
    <source>
        <dbReference type="RuleBase" id="RU004168"/>
    </source>
</evidence>
<dbReference type="InterPro" id="IPR036046">
    <property type="entry name" value="Acylphosphatase-like_dom_sf"/>
</dbReference>
<dbReference type="Proteomes" id="UP000490939">
    <property type="component" value="Unassembled WGS sequence"/>
</dbReference>
<evidence type="ECO:0000259" key="4">
    <source>
        <dbReference type="PROSITE" id="PS51160"/>
    </source>
</evidence>
<accession>A0A8H3V0N0</accession>
<dbReference type="AlphaFoldDB" id="A0A8H3V0N0"/>
<reference evidence="6 7" key="1">
    <citation type="submission" date="2019-07" db="EMBL/GenBank/DDBJ databases">
        <title>Venturia inaequalis Genome Resource.</title>
        <authorList>
            <person name="Lichtner F.J."/>
        </authorList>
    </citation>
    <scope>NUCLEOTIDE SEQUENCE [LARGE SCALE GENOMIC DNA]</scope>
    <source>
        <strain evidence="5">Bline_iso_100314</strain>
        <strain evidence="6 7">DMI_063113</strain>
    </source>
</reference>
<proteinExistence type="inferred from homology"/>
<evidence type="ECO:0000256" key="1">
    <source>
        <dbReference type="PROSITE-ProRule" id="PRU00520"/>
    </source>
</evidence>
<protein>
    <recommendedName>
        <fullName evidence="4">Acylphosphatase-like domain-containing protein</fullName>
    </recommendedName>
</protein>
<evidence type="ECO:0000256" key="3">
    <source>
        <dbReference type="SAM" id="MobiDB-lite"/>
    </source>
</evidence>
<name>A0A8H3V0N0_VENIN</name>